<protein>
    <recommendedName>
        <fullName evidence="5">Glycosyltransferase</fullName>
    </recommendedName>
</protein>
<dbReference type="PANTHER" id="PTHR30160">
    <property type="entry name" value="TETRAACYLDISACCHARIDE 4'-KINASE-RELATED"/>
    <property type="match status" value="1"/>
</dbReference>
<evidence type="ECO:0008006" key="5">
    <source>
        <dbReference type="Google" id="ProtNLM"/>
    </source>
</evidence>
<name>A0A919JX34_9ACTN</name>
<dbReference type="GO" id="GO:0005829">
    <property type="term" value="C:cytosol"/>
    <property type="evidence" value="ECO:0007669"/>
    <property type="project" value="TreeGrafter"/>
</dbReference>
<dbReference type="Proteomes" id="UP000636960">
    <property type="component" value="Unassembled WGS sequence"/>
</dbReference>
<organism evidence="3 4">
    <name type="scientific">Paractinoplanes rishiriensis</name>
    <dbReference type="NCBI Taxonomy" id="1050105"/>
    <lineage>
        <taxon>Bacteria</taxon>
        <taxon>Bacillati</taxon>
        <taxon>Actinomycetota</taxon>
        <taxon>Actinomycetes</taxon>
        <taxon>Micromonosporales</taxon>
        <taxon>Micromonosporaceae</taxon>
        <taxon>Paractinoplanes</taxon>
    </lineage>
</organism>
<comment type="caution">
    <text evidence="3">The sequence shown here is derived from an EMBL/GenBank/DDBJ whole genome shotgun (WGS) entry which is preliminary data.</text>
</comment>
<dbReference type="GO" id="GO:0009244">
    <property type="term" value="P:lipopolysaccharide core region biosynthetic process"/>
    <property type="evidence" value="ECO:0007669"/>
    <property type="project" value="TreeGrafter"/>
</dbReference>
<evidence type="ECO:0000256" key="1">
    <source>
        <dbReference type="ARBA" id="ARBA00022676"/>
    </source>
</evidence>
<evidence type="ECO:0000313" key="3">
    <source>
        <dbReference type="EMBL" id="GIE95219.1"/>
    </source>
</evidence>
<proteinExistence type="predicted"/>
<gene>
    <name evidence="3" type="ORF">Ari01nite_26840</name>
</gene>
<dbReference type="Pfam" id="PF01075">
    <property type="entry name" value="Glyco_transf_9"/>
    <property type="match status" value="1"/>
</dbReference>
<accession>A0A919JX34</accession>
<evidence type="ECO:0000256" key="2">
    <source>
        <dbReference type="ARBA" id="ARBA00022679"/>
    </source>
</evidence>
<dbReference type="InterPro" id="IPR002201">
    <property type="entry name" value="Glyco_trans_9"/>
</dbReference>
<keyword evidence="2" id="KW-0808">Transferase</keyword>
<sequence length="342" mass="37436">MSGTRRALIVLNSGIGNNVIAAPVLEAVDAVGVFDEYHVLCHQPFLPETLLRHVRVPGLRVAQLPGLTRRFRPEDWDGIFAYLRESGIGVVLNARLEIASLDTNYLSFREVAASRSIECWDLHEDGMWEAGSIGQRIVALLRRHGVALPDPRCDWLTPLRRAPGTSIGCFVGASRGVKRWPAQAWMDTVTRIRQRGWPVEVAAGPDRVERKLAGTIVEALGDPMVSLLPAVDLEGFVNWLAGLRGLVAGDTAATHLAAAAVTPVVSLHLATASAVWRPLGDLTRPMQSPLALRCRAMKRDGTCTRLYRGCPAPCRKGITPDEVVQALDELCPVPLELRHRKE</sequence>
<reference evidence="3" key="1">
    <citation type="submission" date="2021-01" db="EMBL/GenBank/DDBJ databases">
        <title>Whole genome shotgun sequence of Actinoplanes rishiriensis NBRC 108556.</title>
        <authorList>
            <person name="Komaki H."/>
            <person name="Tamura T."/>
        </authorList>
    </citation>
    <scope>NUCLEOTIDE SEQUENCE</scope>
    <source>
        <strain evidence="3">NBRC 108556</strain>
    </source>
</reference>
<dbReference type="AlphaFoldDB" id="A0A919JX34"/>
<keyword evidence="1" id="KW-0328">Glycosyltransferase</keyword>
<dbReference type="Gene3D" id="3.40.50.2000">
    <property type="entry name" value="Glycogen Phosphorylase B"/>
    <property type="match status" value="1"/>
</dbReference>
<dbReference type="GO" id="GO:0008713">
    <property type="term" value="F:ADP-heptose-lipopolysaccharide heptosyltransferase activity"/>
    <property type="evidence" value="ECO:0007669"/>
    <property type="project" value="TreeGrafter"/>
</dbReference>
<evidence type="ECO:0000313" key="4">
    <source>
        <dbReference type="Proteomes" id="UP000636960"/>
    </source>
</evidence>
<dbReference type="EMBL" id="BOMV01000026">
    <property type="protein sequence ID" value="GIE95219.1"/>
    <property type="molecule type" value="Genomic_DNA"/>
</dbReference>
<dbReference type="SUPFAM" id="SSF53756">
    <property type="entry name" value="UDP-Glycosyltransferase/glycogen phosphorylase"/>
    <property type="match status" value="1"/>
</dbReference>
<dbReference type="InterPro" id="IPR051199">
    <property type="entry name" value="LPS_LOS_Heptosyltrfase"/>
</dbReference>
<keyword evidence="4" id="KW-1185">Reference proteome</keyword>